<accession>A0A1C4Z6M8</accession>
<evidence type="ECO:0000259" key="4">
    <source>
        <dbReference type="PROSITE" id="PS50977"/>
    </source>
</evidence>
<dbReference type="Proteomes" id="UP000199504">
    <property type="component" value="Unassembled WGS sequence"/>
</dbReference>
<evidence type="ECO:0000256" key="1">
    <source>
        <dbReference type="ARBA" id="ARBA00023125"/>
    </source>
</evidence>
<dbReference type="EMBL" id="FMCX01000005">
    <property type="protein sequence ID" value="SCF28649.1"/>
    <property type="molecule type" value="Genomic_DNA"/>
</dbReference>
<dbReference type="InterPro" id="IPR050109">
    <property type="entry name" value="HTH-type_TetR-like_transc_reg"/>
</dbReference>
<sequence>MRAGARGRTLIPRRSAAGHGSTAPGPRGALRGRPAGRYVTAVGADGRRRRLSVDDWARAALDVIGEQGLAGVAVEPLAVRLGTTKGSFYWHFANRDALVTAALARWEREHTESVIEALGAPVDPATALRRLFASTTAAADQLPARTELNLLAAADDPLVAPTVHRVVRRRVDYLRELFGGLGFDADEAARRALLAYSAHVGHLQLLVRMPELVPADRADRSAYLDTVLGAITRRD</sequence>
<keyword evidence="6" id="KW-1185">Reference proteome</keyword>
<dbReference type="STRING" id="262898.GA0070564_105131"/>
<dbReference type="AlphaFoldDB" id="A0A1C4Z6M8"/>
<dbReference type="Pfam" id="PF00440">
    <property type="entry name" value="TetR_N"/>
    <property type="match status" value="1"/>
</dbReference>
<dbReference type="InterPro" id="IPR009057">
    <property type="entry name" value="Homeodomain-like_sf"/>
</dbReference>
<dbReference type="InterPro" id="IPR001647">
    <property type="entry name" value="HTH_TetR"/>
</dbReference>
<dbReference type="PRINTS" id="PR00455">
    <property type="entry name" value="HTHTETR"/>
</dbReference>
<feature type="compositionally biased region" description="Low complexity" evidence="3">
    <location>
        <begin position="23"/>
        <end position="33"/>
    </location>
</feature>
<proteinExistence type="predicted"/>
<feature type="region of interest" description="Disordered" evidence="3">
    <location>
        <begin position="1"/>
        <end position="33"/>
    </location>
</feature>
<dbReference type="PANTHER" id="PTHR30055:SF237">
    <property type="entry name" value="TRANSCRIPTIONAL REPRESSOR MCE3R"/>
    <property type="match status" value="1"/>
</dbReference>
<dbReference type="GO" id="GO:0003700">
    <property type="term" value="F:DNA-binding transcription factor activity"/>
    <property type="evidence" value="ECO:0007669"/>
    <property type="project" value="TreeGrafter"/>
</dbReference>
<evidence type="ECO:0000256" key="2">
    <source>
        <dbReference type="PROSITE-ProRule" id="PRU00335"/>
    </source>
</evidence>
<name>A0A1C4Z6M8_9ACTN</name>
<organism evidence="5 6">
    <name type="scientific">Micromonospora mirobrigensis</name>
    <dbReference type="NCBI Taxonomy" id="262898"/>
    <lineage>
        <taxon>Bacteria</taxon>
        <taxon>Bacillati</taxon>
        <taxon>Actinomycetota</taxon>
        <taxon>Actinomycetes</taxon>
        <taxon>Micromonosporales</taxon>
        <taxon>Micromonosporaceae</taxon>
        <taxon>Micromonospora</taxon>
    </lineage>
</organism>
<dbReference type="GO" id="GO:0000976">
    <property type="term" value="F:transcription cis-regulatory region binding"/>
    <property type="evidence" value="ECO:0007669"/>
    <property type="project" value="TreeGrafter"/>
</dbReference>
<keyword evidence="1 2" id="KW-0238">DNA-binding</keyword>
<evidence type="ECO:0000313" key="5">
    <source>
        <dbReference type="EMBL" id="SCF28649.1"/>
    </source>
</evidence>
<dbReference type="PANTHER" id="PTHR30055">
    <property type="entry name" value="HTH-TYPE TRANSCRIPTIONAL REGULATOR RUTR"/>
    <property type="match status" value="1"/>
</dbReference>
<reference evidence="6" key="1">
    <citation type="submission" date="2016-06" db="EMBL/GenBank/DDBJ databases">
        <authorList>
            <person name="Varghese N."/>
            <person name="Submissions Spin"/>
        </authorList>
    </citation>
    <scope>NUCLEOTIDE SEQUENCE [LARGE SCALE GENOMIC DNA]</scope>
    <source>
        <strain evidence="6">DSM 44830</strain>
    </source>
</reference>
<evidence type="ECO:0000313" key="6">
    <source>
        <dbReference type="Proteomes" id="UP000199504"/>
    </source>
</evidence>
<dbReference type="PROSITE" id="PS50977">
    <property type="entry name" value="HTH_TETR_2"/>
    <property type="match status" value="1"/>
</dbReference>
<evidence type="ECO:0000256" key="3">
    <source>
        <dbReference type="SAM" id="MobiDB-lite"/>
    </source>
</evidence>
<dbReference type="SUPFAM" id="SSF46689">
    <property type="entry name" value="Homeodomain-like"/>
    <property type="match status" value="1"/>
</dbReference>
<feature type="DNA-binding region" description="H-T-H motif" evidence="2">
    <location>
        <begin position="73"/>
        <end position="92"/>
    </location>
</feature>
<feature type="domain" description="HTH tetR-type" evidence="4">
    <location>
        <begin position="50"/>
        <end position="110"/>
    </location>
</feature>
<gene>
    <name evidence="5" type="ORF">GA0070564_105131</name>
</gene>
<dbReference type="Gene3D" id="1.10.357.10">
    <property type="entry name" value="Tetracycline Repressor, domain 2"/>
    <property type="match status" value="1"/>
</dbReference>
<protein>
    <submittedName>
        <fullName evidence="5">Transcriptional regulator, TetR family</fullName>
    </submittedName>
</protein>
<dbReference type="OrthoDB" id="3218408at2"/>